<organism evidence="3 4">
    <name type="scientific">Dryococelus australis</name>
    <dbReference type="NCBI Taxonomy" id="614101"/>
    <lineage>
        <taxon>Eukaryota</taxon>
        <taxon>Metazoa</taxon>
        <taxon>Ecdysozoa</taxon>
        <taxon>Arthropoda</taxon>
        <taxon>Hexapoda</taxon>
        <taxon>Insecta</taxon>
        <taxon>Pterygota</taxon>
        <taxon>Neoptera</taxon>
        <taxon>Polyneoptera</taxon>
        <taxon>Phasmatodea</taxon>
        <taxon>Verophasmatodea</taxon>
        <taxon>Anareolatae</taxon>
        <taxon>Phasmatidae</taxon>
        <taxon>Eurycanthinae</taxon>
        <taxon>Dryococelus</taxon>
    </lineage>
</organism>
<dbReference type="InterPro" id="IPR036397">
    <property type="entry name" value="RNaseH_sf"/>
</dbReference>
<keyword evidence="4" id="KW-1185">Reference proteome</keyword>
<reference evidence="3 4" key="1">
    <citation type="submission" date="2023-02" db="EMBL/GenBank/DDBJ databases">
        <title>LHISI_Scaffold_Assembly.</title>
        <authorList>
            <person name="Stuart O.P."/>
            <person name="Cleave R."/>
            <person name="Magrath M.J.L."/>
            <person name="Mikheyev A.S."/>
        </authorList>
    </citation>
    <scope>NUCLEOTIDE SEQUENCE [LARGE SCALE GENOMIC DNA]</scope>
    <source>
        <strain evidence="3">Daus_M_001</strain>
        <tissue evidence="3">Leg muscle</tissue>
    </source>
</reference>
<evidence type="ECO:0000256" key="1">
    <source>
        <dbReference type="SAM" id="MobiDB-lite"/>
    </source>
</evidence>
<feature type="compositionally biased region" description="Basic residues" evidence="1">
    <location>
        <begin position="171"/>
        <end position="182"/>
    </location>
</feature>
<feature type="region of interest" description="Disordered" evidence="1">
    <location>
        <begin position="137"/>
        <end position="182"/>
    </location>
</feature>
<protein>
    <recommendedName>
        <fullName evidence="2">DDE-1 domain-containing protein</fullName>
    </recommendedName>
</protein>
<sequence>MNKQELYNDAPTGSLGLINESGYMNSELFSGLVKSILPNTKPSEDDPFLLILDNHISHCSLSAVELCRKNNIVLLALPPHASHMLQPVDKLLKEWQQLVKQRQLFGTKVYPFNPDVISEDDSLCAEPTRIELPVAEDIDHSPVAIEPAEDADGRKREERTKNWRTEEQRTKYRCQKTQKNHK</sequence>
<dbReference type="Gene3D" id="3.30.420.10">
    <property type="entry name" value="Ribonuclease H-like superfamily/Ribonuclease H"/>
    <property type="match status" value="1"/>
</dbReference>
<evidence type="ECO:0000259" key="2">
    <source>
        <dbReference type="Pfam" id="PF03184"/>
    </source>
</evidence>
<gene>
    <name evidence="3" type="ORF">PR048_033312</name>
</gene>
<proteinExistence type="predicted"/>
<accession>A0ABQ9FZX8</accession>
<dbReference type="Pfam" id="PF03184">
    <property type="entry name" value="DDE_1"/>
    <property type="match status" value="1"/>
</dbReference>
<evidence type="ECO:0000313" key="4">
    <source>
        <dbReference type="Proteomes" id="UP001159363"/>
    </source>
</evidence>
<name>A0ABQ9FZX8_9NEOP</name>
<dbReference type="Proteomes" id="UP001159363">
    <property type="component" value="Chromosome 16"/>
</dbReference>
<dbReference type="InterPro" id="IPR004875">
    <property type="entry name" value="DDE_SF_endonuclease_dom"/>
</dbReference>
<comment type="caution">
    <text evidence="3">The sequence shown here is derived from an EMBL/GenBank/DDBJ whole genome shotgun (WGS) entry which is preliminary data.</text>
</comment>
<feature type="compositionally biased region" description="Basic and acidic residues" evidence="1">
    <location>
        <begin position="151"/>
        <end position="170"/>
    </location>
</feature>
<dbReference type="EMBL" id="JARBHB010000017">
    <property type="protein sequence ID" value="KAJ8865790.1"/>
    <property type="molecule type" value="Genomic_DNA"/>
</dbReference>
<evidence type="ECO:0000313" key="3">
    <source>
        <dbReference type="EMBL" id="KAJ8865790.1"/>
    </source>
</evidence>
<feature type="domain" description="DDE-1" evidence="2">
    <location>
        <begin position="19"/>
        <end position="90"/>
    </location>
</feature>